<comment type="caution">
    <text evidence="1">The sequence shown here is derived from an EMBL/GenBank/DDBJ whole genome shotgun (WGS) entry which is preliminary data.</text>
</comment>
<dbReference type="Pfam" id="PF00687">
    <property type="entry name" value="Ribosomal_L1"/>
    <property type="match status" value="1"/>
</dbReference>
<dbReference type="Proteomes" id="UP001067231">
    <property type="component" value="Unassembled WGS sequence"/>
</dbReference>
<organism evidence="1">
    <name type="scientific">Cryptosporidium canis</name>
    <dbReference type="NCBI Taxonomy" id="195482"/>
    <lineage>
        <taxon>Eukaryota</taxon>
        <taxon>Sar</taxon>
        <taxon>Alveolata</taxon>
        <taxon>Apicomplexa</taxon>
        <taxon>Conoidasida</taxon>
        <taxon>Coccidia</taxon>
        <taxon>Eucoccidiorida</taxon>
        <taxon>Eimeriorina</taxon>
        <taxon>Cryptosporidiidae</taxon>
        <taxon>Cryptosporidium</taxon>
    </lineage>
</organism>
<dbReference type="PANTHER" id="PTHR23105">
    <property type="entry name" value="RIBOSOMAL PROTEIN L7AE FAMILY MEMBER"/>
    <property type="match status" value="1"/>
</dbReference>
<accession>A0A9D5DIE2</accession>
<sequence length="254" mass="29321">MDKFKLSNPLNAQKRLEDAVNALKELVKIKKSPEDLLSVKSSQFITLIISLSKSPEFVKSKHLAIKIPNSIYRYPENEACLFVKDPQRKWKELINSSNIEPKVISKIISVSKLSKKYSTYKDRRELCSGYDLFLSDDRIIEKMPKLLGSFFIKTNKMPIAIKMRESNFKSSIESALSSTFMSIKKGKCIGVRVARVDMDTKQVVQNILETIKQVFDFFEGNSKNKNWKNNIESLYIQSTNTMSLPIWFRENDKS</sequence>
<dbReference type="Gene3D" id="3.40.50.790">
    <property type="match status" value="1"/>
</dbReference>
<proteinExistence type="predicted"/>
<dbReference type="InterPro" id="IPR016095">
    <property type="entry name" value="Ribosomal_uL1_3-a/b-sand"/>
</dbReference>
<dbReference type="EMBL" id="JAPCXC010000058">
    <property type="protein sequence ID" value="KAJ1607486.1"/>
    <property type="molecule type" value="Genomic_DNA"/>
</dbReference>
<name>A0A9D5DIE2_9CRYT</name>
<dbReference type="InterPro" id="IPR028364">
    <property type="entry name" value="Ribosomal_uL1/biogenesis"/>
</dbReference>
<dbReference type="SUPFAM" id="SSF56808">
    <property type="entry name" value="Ribosomal protein L1"/>
    <property type="match status" value="1"/>
</dbReference>
<reference evidence="1" key="1">
    <citation type="submission" date="2022-10" db="EMBL/GenBank/DDBJ databases">
        <title>Adaptive evolution leads to modifications in subtelomeric GC content in a zoonotic Cryptosporidium species.</title>
        <authorList>
            <person name="Li J."/>
            <person name="Feng Y."/>
            <person name="Xiao L."/>
        </authorList>
    </citation>
    <scope>NUCLEOTIDE SEQUENCE</scope>
    <source>
        <strain evidence="1">33844</strain>
    </source>
</reference>
<dbReference type="InterPro" id="IPR050257">
    <property type="entry name" value="eL8/uL1-like"/>
</dbReference>
<dbReference type="GO" id="GO:0003723">
    <property type="term" value="F:RNA binding"/>
    <property type="evidence" value="ECO:0007669"/>
    <property type="project" value="InterPro"/>
</dbReference>
<dbReference type="CDD" id="cd00403">
    <property type="entry name" value="Ribosomal_L1"/>
    <property type="match status" value="1"/>
</dbReference>
<dbReference type="OrthoDB" id="10251727at2759"/>
<dbReference type="AlphaFoldDB" id="A0A9D5DIE2"/>
<protein>
    <submittedName>
        <fullName evidence="1">Uncharacterized protein</fullName>
    </submittedName>
</protein>
<gene>
    <name evidence="1" type="ORF">OJ253_2361</name>
</gene>
<evidence type="ECO:0000313" key="1">
    <source>
        <dbReference type="EMBL" id="KAJ1607486.1"/>
    </source>
</evidence>
<dbReference type="InterPro" id="IPR023674">
    <property type="entry name" value="Ribosomal_uL1-like"/>
</dbReference>